<sequence length="145" mass="16044">MSDIDTAPDSGVRTGHCLCGSISYRFDAEPEAVVLCHCAHCQRNSGSAFSVNVLVARDSLEIKGTPKPYQTVGAENGNLRDRLFCADCGTPIFTIMHERPDLVIVKAGTLDDPTRLKPSAEVWWRRAQDWIEPNPNRVRFDGDAK</sequence>
<evidence type="ECO:0000256" key="4">
    <source>
        <dbReference type="ARBA" id="ARBA00023239"/>
    </source>
</evidence>
<organism evidence="6 7">
    <name type="scientific">Streptosporangium subroseum</name>
    <dbReference type="NCBI Taxonomy" id="106412"/>
    <lineage>
        <taxon>Bacteria</taxon>
        <taxon>Bacillati</taxon>
        <taxon>Actinomycetota</taxon>
        <taxon>Actinomycetes</taxon>
        <taxon>Streptosporangiales</taxon>
        <taxon>Streptosporangiaceae</taxon>
        <taxon>Streptosporangium</taxon>
    </lineage>
</organism>
<dbReference type="PANTHER" id="PTHR33337:SF40">
    <property type="entry name" value="CENP-V_GFA DOMAIN-CONTAINING PROTEIN-RELATED"/>
    <property type="match status" value="1"/>
</dbReference>
<reference evidence="6 7" key="1">
    <citation type="submission" date="2017-06" db="EMBL/GenBank/DDBJ databases">
        <authorList>
            <person name="Kim H.J."/>
            <person name="Triplett B.A."/>
        </authorList>
    </citation>
    <scope>NUCLEOTIDE SEQUENCE [LARGE SCALE GENOMIC DNA]</scope>
    <source>
        <strain evidence="6 7">CGMCC 4.2132</strain>
    </source>
</reference>
<evidence type="ECO:0000256" key="1">
    <source>
        <dbReference type="ARBA" id="ARBA00005495"/>
    </source>
</evidence>
<accession>A0A239PAU9</accession>
<dbReference type="OrthoDB" id="9786619at2"/>
<evidence type="ECO:0000313" key="7">
    <source>
        <dbReference type="Proteomes" id="UP000198282"/>
    </source>
</evidence>
<evidence type="ECO:0000313" key="6">
    <source>
        <dbReference type="EMBL" id="SNT64276.1"/>
    </source>
</evidence>
<keyword evidence="4" id="KW-0456">Lyase</keyword>
<keyword evidence="7" id="KW-1185">Reference proteome</keyword>
<proteinExistence type="inferred from homology"/>
<dbReference type="GO" id="GO:0046872">
    <property type="term" value="F:metal ion binding"/>
    <property type="evidence" value="ECO:0007669"/>
    <property type="project" value="UniProtKB-KW"/>
</dbReference>
<dbReference type="PANTHER" id="PTHR33337">
    <property type="entry name" value="GFA DOMAIN-CONTAINING PROTEIN"/>
    <property type="match status" value="1"/>
</dbReference>
<feature type="domain" description="CENP-V/GFA" evidence="5">
    <location>
        <begin position="13"/>
        <end position="125"/>
    </location>
</feature>
<evidence type="ECO:0000256" key="2">
    <source>
        <dbReference type="ARBA" id="ARBA00022723"/>
    </source>
</evidence>
<evidence type="ECO:0000256" key="3">
    <source>
        <dbReference type="ARBA" id="ARBA00022833"/>
    </source>
</evidence>
<dbReference type="SUPFAM" id="SSF51316">
    <property type="entry name" value="Mss4-like"/>
    <property type="match status" value="1"/>
</dbReference>
<dbReference type="GO" id="GO:0016846">
    <property type="term" value="F:carbon-sulfur lyase activity"/>
    <property type="evidence" value="ECO:0007669"/>
    <property type="project" value="InterPro"/>
</dbReference>
<dbReference type="Pfam" id="PF04828">
    <property type="entry name" value="GFA"/>
    <property type="match status" value="1"/>
</dbReference>
<evidence type="ECO:0000259" key="5">
    <source>
        <dbReference type="PROSITE" id="PS51891"/>
    </source>
</evidence>
<dbReference type="Proteomes" id="UP000198282">
    <property type="component" value="Unassembled WGS sequence"/>
</dbReference>
<dbReference type="InterPro" id="IPR011057">
    <property type="entry name" value="Mss4-like_sf"/>
</dbReference>
<dbReference type="RefSeq" id="WP_089213767.1">
    <property type="nucleotide sequence ID" value="NZ_FZOD01000114.1"/>
</dbReference>
<dbReference type="AlphaFoldDB" id="A0A239PAU9"/>
<keyword evidence="2" id="KW-0479">Metal-binding</keyword>
<dbReference type="InterPro" id="IPR006913">
    <property type="entry name" value="CENP-V/GFA"/>
</dbReference>
<name>A0A239PAU9_9ACTN</name>
<dbReference type="EMBL" id="FZOD01000114">
    <property type="protein sequence ID" value="SNT64276.1"/>
    <property type="molecule type" value="Genomic_DNA"/>
</dbReference>
<comment type="similarity">
    <text evidence="1">Belongs to the Gfa family.</text>
</comment>
<dbReference type="Gene3D" id="3.90.1590.10">
    <property type="entry name" value="glutathione-dependent formaldehyde- activating enzyme (gfa)"/>
    <property type="match status" value="1"/>
</dbReference>
<keyword evidence="3" id="KW-0862">Zinc</keyword>
<protein>
    <submittedName>
        <fullName evidence="6">Uncharacterized conserved protein</fullName>
    </submittedName>
</protein>
<gene>
    <name evidence="6" type="ORF">SAMN05216276_11146</name>
</gene>
<dbReference type="PROSITE" id="PS51891">
    <property type="entry name" value="CENP_V_GFA"/>
    <property type="match status" value="1"/>
</dbReference>